<feature type="transmembrane region" description="Helical" evidence="2">
    <location>
        <begin position="244"/>
        <end position="260"/>
    </location>
</feature>
<evidence type="ECO:0008006" key="5">
    <source>
        <dbReference type="Google" id="ProtNLM"/>
    </source>
</evidence>
<organism evidence="3 4">
    <name type="scientific">Streptomyces daqingensis</name>
    <dbReference type="NCBI Taxonomy" id="1472640"/>
    <lineage>
        <taxon>Bacteria</taxon>
        <taxon>Bacillati</taxon>
        <taxon>Actinomycetota</taxon>
        <taxon>Actinomycetes</taxon>
        <taxon>Kitasatosporales</taxon>
        <taxon>Streptomycetaceae</taxon>
        <taxon>Streptomyces</taxon>
    </lineage>
</organism>
<comment type="caution">
    <text evidence="3">The sequence shown here is derived from an EMBL/GenBank/DDBJ whole genome shotgun (WGS) entry which is preliminary data.</text>
</comment>
<evidence type="ECO:0000256" key="2">
    <source>
        <dbReference type="SAM" id="Phobius"/>
    </source>
</evidence>
<name>A0ABQ2M0P5_9ACTN</name>
<reference evidence="4" key="1">
    <citation type="journal article" date="2019" name="Int. J. Syst. Evol. Microbiol.">
        <title>The Global Catalogue of Microorganisms (GCM) 10K type strain sequencing project: providing services to taxonomists for standard genome sequencing and annotation.</title>
        <authorList>
            <consortium name="The Broad Institute Genomics Platform"/>
            <consortium name="The Broad Institute Genome Sequencing Center for Infectious Disease"/>
            <person name="Wu L."/>
            <person name="Ma J."/>
        </authorList>
    </citation>
    <scope>NUCLEOTIDE SEQUENCE [LARGE SCALE GENOMIC DNA]</scope>
    <source>
        <strain evidence="4">CGMCC 4.7178</strain>
    </source>
</reference>
<dbReference type="Proteomes" id="UP000631535">
    <property type="component" value="Unassembled WGS sequence"/>
</dbReference>
<keyword evidence="2" id="KW-1133">Transmembrane helix</keyword>
<feature type="compositionally biased region" description="Low complexity" evidence="1">
    <location>
        <begin position="172"/>
        <end position="182"/>
    </location>
</feature>
<dbReference type="InterPro" id="IPR057561">
    <property type="entry name" value="NADase_transloc"/>
</dbReference>
<keyword evidence="2" id="KW-0472">Membrane</keyword>
<evidence type="ECO:0000313" key="4">
    <source>
        <dbReference type="Proteomes" id="UP000631535"/>
    </source>
</evidence>
<sequence>MTTCPECGRHNPPGTQFCTSCQAFLGWDDEDGQDGQAGRGGQTARGEPRPRERGRSGPSGEEPPGGSPGSPDPVASPPRAPEAGEGSGRPSRAGGPGRAGTPPVPRPAPGTSPPAAPPPPPAPPAVQPAAAPEPAAAAPRRPGDELSGGTGPRHHEEPPPSPPGRPAPQPPRTTRTCPRCRTVNPGDRRLCLGCGSVLNPAQTAGAPPAAGELPWWRRLFGARSERRRKAGSRPRHRVMSRPRLALPLVLLLLACLAWIFRAELAGAFDFARQSTGKPEALQVVRPTASSSAKGHAPAAAFDKLSNRYWAPERAGTFTGHYVRASFEKPVRLTKLLVTPGTSAKQDEYLKEARPSHLTLTLHKESGERSTKPIRLKDQAGDQSFDVRGSDVVQVTVAVEDAYGARPGRRPAIAELEFFGHR</sequence>
<evidence type="ECO:0000256" key="1">
    <source>
        <dbReference type="SAM" id="MobiDB-lite"/>
    </source>
</evidence>
<keyword evidence="2" id="KW-0812">Transmembrane</keyword>
<dbReference type="InterPro" id="IPR008979">
    <property type="entry name" value="Galactose-bd-like_sf"/>
</dbReference>
<accession>A0ABQ2M0P5</accession>
<feature type="region of interest" description="Disordered" evidence="1">
    <location>
        <begin position="26"/>
        <end position="182"/>
    </location>
</feature>
<feature type="compositionally biased region" description="Pro residues" evidence="1">
    <location>
        <begin position="70"/>
        <end position="80"/>
    </location>
</feature>
<keyword evidence="4" id="KW-1185">Reference proteome</keyword>
<feature type="compositionally biased region" description="Low complexity" evidence="1">
    <location>
        <begin position="127"/>
        <end position="140"/>
    </location>
</feature>
<gene>
    <name evidence="3" type="ORF">GCM10012287_13290</name>
</gene>
<evidence type="ECO:0000313" key="3">
    <source>
        <dbReference type="EMBL" id="GGO45421.1"/>
    </source>
</evidence>
<proteinExistence type="predicted"/>
<dbReference type="NCBIfam" id="NF047619">
    <property type="entry name" value="NADase_discoid"/>
    <property type="match status" value="1"/>
</dbReference>
<feature type="compositionally biased region" description="Basic and acidic residues" evidence="1">
    <location>
        <begin position="46"/>
        <end position="55"/>
    </location>
</feature>
<feature type="compositionally biased region" description="Pro residues" evidence="1">
    <location>
        <begin position="102"/>
        <end position="126"/>
    </location>
</feature>
<protein>
    <recommendedName>
        <fullName evidence="5">Zinc ribbon domain-containing protein</fullName>
    </recommendedName>
</protein>
<dbReference type="SUPFAM" id="SSF49785">
    <property type="entry name" value="Galactose-binding domain-like"/>
    <property type="match status" value="1"/>
</dbReference>
<feature type="compositionally biased region" description="Pro residues" evidence="1">
    <location>
        <begin position="159"/>
        <end position="171"/>
    </location>
</feature>
<dbReference type="EMBL" id="BMMP01000003">
    <property type="protein sequence ID" value="GGO45421.1"/>
    <property type="molecule type" value="Genomic_DNA"/>
</dbReference>